<accession>A0ABW1IL48</accession>
<comment type="caution">
    <text evidence="1">The sequence shown here is derived from an EMBL/GenBank/DDBJ whole genome shotgun (WGS) entry which is preliminary data.</text>
</comment>
<gene>
    <name evidence="1" type="ORF">ACFPXP_05035</name>
</gene>
<evidence type="ECO:0000313" key="2">
    <source>
        <dbReference type="Proteomes" id="UP001596250"/>
    </source>
</evidence>
<organism evidence="1 2">
    <name type="scientific">Marinicrinis lubricantis</name>
    <dbReference type="NCBI Taxonomy" id="2086470"/>
    <lineage>
        <taxon>Bacteria</taxon>
        <taxon>Bacillati</taxon>
        <taxon>Bacillota</taxon>
        <taxon>Bacilli</taxon>
        <taxon>Bacillales</taxon>
        <taxon>Paenibacillaceae</taxon>
    </lineage>
</organism>
<evidence type="ECO:0008006" key="3">
    <source>
        <dbReference type="Google" id="ProtNLM"/>
    </source>
</evidence>
<keyword evidence="2" id="KW-1185">Reference proteome</keyword>
<sequence length="148" mass="17354">METIGHCEGCGQLKQLNQRNLCPFCNQDLDRNMKIISAYLKKNRSASLEQLSDETGLTLHMVKKYLMEGRILVSDYPNLNYPCYFCEERIHKGYLCKNCSTKLMLEFRDMLLREGHESIEDYIRSTSTGRKLPELDRYIVEGRMKKES</sequence>
<reference evidence="2" key="1">
    <citation type="journal article" date="2019" name="Int. J. Syst. Evol. Microbiol.">
        <title>The Global Catalogue of Microorganisms (GCM) 10K type strain sequencing project: providing services to taxonomists for standard genome sequencing and annotation.</title>
        <authorList>
            <consortium name="The Broad Institute Genomics Platform"/>
            <consortium name="The Broad Institute Genome Sequencing Center for Infectious Disease"/>
            <person name="Wu L."/>
            <person name="Ma J."/>
        </authorList>
    </citation>
    <scope>NUCLEOTIDE SEQUENCE [LARGE SCALE GENOMIC DNA]</scope>
    <source>
        <strain evidence="2">CCM 8749</strain>
    </source>
</reference>
<evidence type="ECO:0000313" key="1">
    <source>
        <dbReference type="EMBL" id="MFC5985793.1"/>
    </source>
</evidence>
<protein>
    <recommendedName>
        <fullName evidence="3">Flagellar protein</fullName>
    </recommendedName>
</protein>
<dbReference type="RefSeq" id="WP_379892995.1">
    <property type="nucleotide sequence ID" value="NZ_CBCSCT010000013.1"/>
</dbReference>
<name>A0ABW1IL48_9BACL</name>
<proteinExistence type="predicted"/>
<dbReference type="Proteomes" id="UP001596250">
    <property type="component" value="Unassembled WGS sequence"/>
</dbReference>
<dbReference type="EMBL" id="JBHSQV010000032">
    <property type="protein sequence ID" value="MFC5985793.1"/>
    <property type="molecule type" value="Genomic_DNA"/>
</dbReference>